<dbReference type="OrthoDB" id="1450880at2"/>
<evidence type="ECO:0000313" key="3">
    <source>
        <dbReference type="EMBL" id="TSJ44273.1"/>
    </source>
</evidence>
<reference evidence="3 4" key="1">
    <citation type="submission" date="2019-07" db="EMBL/GenBank/DDBJ databases">
        <authorList>
            <person name="Huq M.A."/>
        </authorList>
    </citation>
    <scope>NUCLEOTIDE SEQUENCE [LARGE SCALE GENOMIC DNA]</scope>
    <source>
        <strain evidence="3 4">MAH-19</strain>
    </source>
</reference>
<dbReference type="AlphaFoldDB" id="A0A556MWM8"/>
<keyword evidence="4" id="KW-1185">Reference proteome</keyword>
<dbReference type="SUPFAM" id="SSF53850">
    <property type="entry name" value="Periplasmic binding protein-like II"/>
    <property type="match status" value="1"/>
</dbReference>
<dbReference type="InterPro" id="IPR024370">
    <property type="entry name" value="PBP_domain"/>
</dbReference>
<accession>A0A556MWM8</accession>
<proteinExistence type="predicted"/>
<evidence type="ECO:0000256" key="1">
    <source>
        <dbReference type="ARBA" id="ARBA00022729"/>
    </source>
</evidence>
<evidence type="ECO:0000313" key="4">
    <source>
        <dbReference type="Proteomes" id="UP000318733"/>
    </source>
</evidence>
<evidence type="ECO:0000259" key="2">
    <source>
        <dbReference type="Pfam" id="PF12849"/>
    </source>
</evidence>
<keyword evidence="1" id="KW-0732">Signal</keyword>
<dbReference type="RefSeq" id="WP_144247836.1">
    <property type="nucleotide sequence ID" value="NZ_VLPK01000001.1"/>
</dbReference>
<gene>
    <name evidence="3" type="ORF">FO440_08885</name>
</gene>
<dbReference type="InterPro" id="IPR050811">
    <property type="entry name" value="Phosphate_ABC_transporter"/>
</dbReference>
<dbReference type="PANTHER" id="PTHR30570">
    <property type="entry name" value="PERIPLASMIC PHOSPHATE BINDING COMPONENT OF PHOSPHATE ABC TRANSPORTER"/>
    <property type="match status" value="1"/>
</dbReference>
<dbReference type="PROSITE" id="PS51257">
    <property type="entry name" value="PROKAR_LIPOPROTEIN"/>
    <property type="match status" value="1"/>
</dbReference>
<comment type="caution">
    <text evidence="3">The sequence shown here is derived from an EMBL/GenBank/DDBJ whole genome shotgun (WGS) entry which is preliminary data.</text>
</comment>
<dbReference type="PANTHER" id="PTHR30570:SF1">
    <property type="entry name" value="PHOSPHATE-BINDING PROTEIN PSTS"/>
    <property type="match status" value="1"/>
</dbReference>
<dbReference type="Pfam" id="PF12849">
    <property type="entry name" value="PBP_like_2"/>
    <property type="match status" value="1"/>
</dbReference>
<protein>
    <submittedName>
        <fullName evidence="3">Phosphate ABC transporter substrate-binding protein</fullName>
    </submittedName>
</protein>
<feature type="domain" description="PBP" evidence="2">
    <location>
        <begin position="30"/>
        <end position="275"/>
    </location>
</feature>
<dbReference type="Proteomes" id="UP000318733">
    <property type="component" value="Unassembled WGS sequence"/>
</dbReference>
<organism evidence="3 4">
    <name type="scientific">Mucilaginibacter corticis</name>
    <dbReference type="NCBI Taxonomy" id="2597670"/>
    <lineage>
        <taxon>Bacteria</taxon>
        <taxon>Pseudomonadati</taxon>
        <taxon>Bacteroidota</taxon>
        <taxon>Sphingobacteriia</taxon>
        <taxon>Sphingobacteriales</taxon>
        <taxon>Sphingobacteriaceae</taxon>
        <taxon>Mucilaginibacter</taxon>
    </lineage>
</organism>
<name>A0A556MWM8_9SPHI</name>
<dbReference type="EMBL" id="VLPK01000001">
    <property type="protein sequence ID" value="TSJ44273.1"/>
    <property type="molecule type" value="Genomic_DNA"/>
</dbReference>
<dbReference type="Gene3D" id="3.40.190.10">
    <property type="entry name" value="Periplasmic binding protein-like II"/>
    <property type="match status" value="2"/>
</dbReference>
<sequence>MKNRFVFILLTCAVVTGLQSCKQKPAASTQEETVNTGTARIAADESFQPIVEEEAYVFTQLNSNAKPVFSYHTENSVLRLLLNDSVRFAILSKPLSPEETKLLTSRTLPPVTNRFAIDAITFIVNQASGDTLMTVSDIKKMLNGQTKTGTDIVFDNPNSSLVRYLKEFSGNKEFKLKNIFAVKNNKEVIRYISQHPQAIGITGFSWLNDPDADYADAVKKVKIVAVKDENSKDANQYFKPSQTTLALKQYPFIRGLYLIDCTGKMGVARGFELFVMGERGQRIILRSGLLPDSIPQREINLKSTISNN</sequence>